<protein>
    <submittedName>
        <fullName evidence="1">Uncharacterized protein</fullName>
    </submittedName>
</protein>
<evidence type="ECO:0000313" key="2">
    <source>
        <dbReference type="Proteomes" id="UP000287651"/>
    </source>
</evidence>
<sequence>MTSSTSAGAPWRSGLRVSRLRCHPQAVDSPSLLGFARSKFTHEVGVKVKLSQPSPGRDLGHEVQARSQGVCGTKDGLSSKWQDVPRRGRWLDRPGPRLYHRHLIFRVDFGDRTIDIDSCITRT</sequence>
<gene>
    <name evidence="1" type="ORF">B296_00020011</name>
</gene>
<accession>A0A426Z5I6</accession>
<organism evidence="1 2">
    <name type="scientific">Ensete ventricosum</name>
    <name type="common">Abyssinian banana</name>
    <name type="synonym">Musa ensete</name>
    <dbReference type="NCBI Taxonomy" id="4639"/>
    <lineage>
        <taxon>Eukaryota</taxon>
        <taxon>Viridiplantae</taxon>
        <taxon>Streptophyta</taxon>
        <taxon>Embryophyta</taxon>
        <taxon>Tracheophyta</taxon>
        <taxon>Spermatophyta</taxon>
        <taxon>Magnoliopsida</taxon>
        <taxon>Liliopsida</taxon>
        <taxon>Zingiberales</taxon>
        <taxon>Musaceae</taxon>
        <taxon>Ensete</taxon>
    </lineage>
</organism>
<name>A0A426Z5I6_ENSVE</name>
<reference evidence="1 2" key="1">
    <citation type="journal article" date="2014" name="Agronomy (Basel)">
        <title>A Draft Genome Sequence for Ensete ventricosum, the Drought-Tolerant Tree Against Hunger.</title>
        <authorList>
            <person name="Harrison J."/>
            <person name="Moore K.A."/>
            <person name="Paszkiewicz K."/>
            <person name="Jones T."/>
            <person name="Grant M."/>
            <person name="Ambacheew D."/>
            <person name="Muzemil S."/>
            <person name="Studholme D.J."/>
        </authorList>
    </citation>
    <scope>NUCLEOTIDE SEQUENCE [LARGE SCALE GENOMIC DNA]</scope>
</reference>
<dbReference type="EMBL" id="AMZH03008313">
    <property type="protein sequence ID" value="RRT59232.1"/>
    <property type="molecule type" value="Genomic_DNA"/>
</dbReference>
<comment type="caution">
    <text evidence="1">The sequence shown here is derived from an EMBL/GenBank/DDBJ whole genome shotgun (WGS) entry which is preliminary data.</text>
</comment>
<dbReference type="Proteomes" id="UP000287651">
    <property type="component" value="Unassembled WGS sequence"/>
</dbReference>
<evidence type="ECO:0000313" key="1">
    <source>
        <dbReference type="EMBL" id="RRT59232.1"/>
    </source>
</evidence>
<proteinExistence type="predicted"/>
<dbReference type="AlphaFoldDB" id="A0A426Z5I6"/>